<gene>
    <name evidence="2" type="ORF">LVJ83_05500</name>
</gene>
<dbReference type="Proteomes" id="UP000829817">
    <property type="component" value="Chromosome"/>
</dbReference>
<accession>A0ABY4DZA3</accession>
<evidence type="ECO:0000259" key="1">
    <source>
        <dbReference type="Pfam" id="PF18475"/>
    </source>
</evidence>
<feature type="domain" description="PIN-like" evidence="1">
    <location>
        <begin position="5"/>
        <end position="104"/>
    </location>
</feature>
<dbReference type="RefSeq" id="WP_244787083.1">
    <property type="nucleotide sequence ID" value="NZ_CP091508.1"/>
</dbReference>
<proteinExistence type="predicted"/>
<reference evidence="2 3" key="1">
    <citation type="journal article" date="2022" name="Res Sq">
        <title>Evolution of multicellular longitudinally dividing oral cavity symbionts (Neisseriaceae).</title>
        <authorList>
            <person name="Nyongesa S."/>
            <person name="Weber P."/>
            <person name="Bernet E."/>
            <person name="Pullido F."/>
            <person name="Nieckarz M."/>
            <person name="Delaby M."/>
            <person name="Nieves C."/>
            <person name="Viehboeck T."/>
            <person name="Krause N."/>
            <person name="Rivera-Millot A."/>
            <person name="Nakamura A."/>
            <person name="Vischer N."/>
            <person name="VanNieuwenhze M."/>
            <person name="Brun Y."/>
            <person name="Cava F."/>
            <person name="Bulgheresi S."/>
            <person name="Veyrier F."/>
        </authorList>
    </citation>
    <scope>NUCLEOTIDE SEQUENCE [LARGE SCALE GENOMIC DNA]</scope>
    <source>
        <strain evidence="2 3">CCUG 63373m</strain>
    </source>
</reference>
<dbReference type="InterPro" id="IPR041494">
    <property type="entry name" value="PIN7"/>
</dbReference>
<dbReference type="Pfam" id="PF18475">
    <property type="entry name" value="PIN7"/>
    <property type="match status" value="1"/>
</dbReference>
<evidence type="ECO:0000313" key="3">
    <source>
        <dbReference type="Proteomes" id="UP000829817"/>
    </source>
</evidence>
<protein>
    <submittedName>
        <fullName evidence="2">PIN domain-containing protein</fullName>
    </submittedName>
</protein>
<keyword evidence="3" id="KW-1185">Reference proteome</keyword>
<evidence type="ECO:0000313" key="2">
    <source>
        <dbReference type="EMBL" id="UOO82917.1"/>
    </source>
</evidence>
<organism evidence="2 3">
    <name type="scientific">Uruburuella testudinis</name>
    <dbReference type="NCBI Taxonomy" id="1282863"/>
    <lineage>
        <taxon>Bacteria</taxon>
        <taxon>Pseudomonadati</taxon>
        <taxon>Pseudomonadota</taxon>
        <taxon>Betaproteobacteria</taxon>
        <taxon>Neisseriales</taxon>
        <taxon>Neisseriaceae</taxon>
        <taxon>Uruburuella</taxon>
    </lineage>
</organism>
<name>A0ABY4DZA3_9NEIS</name>
<sequence>MKHLLIDFENTQPADLNKISDDDCQIWLFLGLHQQKSIPIDLCESLLRFGKNVHFVRLEKTGKNALDFYLAFYMGRITQTDPDAQICILSKDGGFDPLVEHIDNRKMAEQIVRVKELSGKSVKMLGNGKNNAAQTAPQPLPQTDNALIRNGFKKAVAYFSQAEPPLPGNYEKLLKTLRKLLKSELKTHRKNERLQSVEKIAAKLLLQGFISADAGHNLHYHFSSKDFDQRLIKRILALRPRSRTALYNVIQSFAGSGQDTDTGNSEQTAAKLAQQRIFIFNNNKISYPDEIAEADIIDAEIMPSETVLPPTQAAPANRRPKASATLSDAAQKTLAVLQKISRNRPISSRSLQNSIASWLRTEAGEAAVVFDELQAHGIIHLDGNRIRYTF</sequence>
<dbReference type="EMBL" id="CP091508">
    <property type="protein sequence ID" value="UOO82917.1"/>
    <property type="molecule type" value="Genomic_DNA"/>
</dbReference>